<dbReference type="AlphaFoldDB" id="A0AA39JC23"/>
<gene>
    <name evidence="1" type="ORF">EV421DRAFT_1891912</name>
</gene>
<dbReference type="Gene3D" id="3.30.420.10">
    <property type="entry name" value="Ribonuclease H-like superfamily/Ribonuclease H"/>
    <property type="match status" value="1"/>
</dbReference>
<evidence type="ECO:0000313" key="2">
    <source>
        <dbReference type="Proteomes" id="UP001175226"/>
    </source>
</evidence>
<evidence type="ECO:0008006" key="3">
    <source>
        <dbReference type="Google" id="ProtNLM"/>
    </source>
</evidence>
<dbReference type="Proteomes" id="UP001175226">
    <property type="component" value="Unassembled WGS sequence"/>
</dbReference>
<reference evidence="1" key="1">
    <citation type="submission" date="2023-06" db="EMBL/GenBank/DDBJ databases">
        <authorList>
            <consortium name="Lawrence Berkeley National Laboratory"/>
            <person name="Ahrendt S."/>
            <person name="Sahu N."/>
            <person name="Indic B."/>
            <person name="Wong-Bajracharya J."/>
            <person name="Merenyi Z."/>
            <person name="Ke H.-M."/>
            <person name="Monk M."/>
            <person name="Kocsube S."/>
            <person name="Drula E."/>
            <person name="Lipzen A."/>
            <person name="Balint B."/>
            <person name="Henrissat B."/>
            <person name="Andreopoulos B."/>
            <person name="Martin F.M."/>
            <person name="Harder C.B."/>
            <person name="Rigling D."/>
            <person name="Ford K.L."/>
            <person name="Foster G.D."/>
            <person name="Pangilinan J."/>
            <person name="Papanicolaou A."/>
            <person name="Barry K."/>
            <person name="LaButti K."/>
            <person name="Viragh M."/>
            <person name="Koriabine M."/>
            <person name="Yan M."/>
            <person name="Riley R."/>
            <person name="Champramary S."/>
            <person name="Plett K.L."/>
            <person name="Tsai I.J."/>
            <person name="Slot J."/>
            <person name="Sipos G."/>
            <person name="Plett J."/>
            <person name="Nagy L.G."/>
            <person name="Grigoriev I.V."/>
        </authorList>
    </citation>
    <scope>NUCLEOTIDE SEQUENCE</scope>
    <source>
        <strain evidence="1">FPL87.14</strain>
    </source>
</reference>
<organism evidence="1 2">
    <name type="scientific">Armillaria borealis</name>
    <dbReference type="NCBI Taxonomy" id="47425"/>
    <lineage>
        <taxon>Eukaryota</taxon>
        <taxon>Fungi</taxon>
        <taxon>Dikarya</taxon>
        <taxon>Basidiomycota</taxon>
        <taxon>Agaricomycotina</taxon>
        <taxon>Agaricomycetes</taxon>
        <taxon>Agaricomycetidae</taxon>
        <taxon>Agaricales</taxon>
        <taxon>Marasmiineae</taxon>
        <taxon>Physalacriaceae</taxon>
        <taxon>Armillaria</taxon>
    </lineage>
</organism>
<sequence>MSRRTCNRDLPCDLQRICDSANETGVRAEGIAFSQDIIRSRPIWYHSKADPRIRLLTNLRENHKLRLVGEAEEISYLLDDPNHKSARRGQRCQCYLYLAMSENLGCIGRAKACMLRAKELLDTLPERWDPRWKTMKSPPPQQLDEGFEFDRRVTTHGSLADVFRIISLANVEEIIAATDGSCIDDGTDTARARAGIYVEGENGMKLAIRIPSNIPQTNQVGEAITTKELADKVNK</sequence>
<protein>
    <recommendedName>
        <fullName evidence="3">RNase H type-1 domain-containing protein</fullName>
    </recommendedName>
</protein>
<name>A0AA39JC23_9AGAR</name>
<dbReference type="InterPro" id="IPR036397">
    <property type="entry name" value="RNaseH_sf"/>
</dbReference>
<dbReference type="GO" id="GO:0003676">
    <property type="term" value="F:nucleic acid binding"/>
    <property type="evidence" value="ECO:0007669"/>
    <property type="project" value="InterPro"/>
</dbReference>
<accession>A0AA39JC23</accession>
<evidence type="ECO:0000313" key="1">
    <source>
        <dbReference type="EMBL" id="KAK0438564.1"/>
    </source>
</evidence>
<comment type="caution">
    <text evidence="1">The sequence shown here is derived from an EMBL/GenBank/DDBJ whole genome shotgun (WGS) entry which is preliminary data.</text>
</comment>
<keyword evidence="2" id="KW-1185">Reference proteome</keyword>
<proteinExistence type="predicted"/>
<dbReference type="EMBL" id="JAUEPT010000042">
    <property type="protein sequence ID" value="KAK0438564.1"/>
    <property type="molecule type" value="Genomic_DNA"/>
</dbReference>